<dbReference type="Gene3D" id="3.40.630.30">
    <property type="match status" value="1"/>
</dbReference>
<organism evidence="2 3">
    <name type="scientific">Alteromonas sediminis</name>
    <dbReference type="NCBI Taxonomy" id="2259342"/>
    <lineage>
        <taxon>Bacteria</taxon>
        <taxon>Pseudomonadati</taxon>
        <taxon>Pseudomonadota</taxon>
        <taxon>Gammaproteobacteria</taxon>
        <taxon>Alteromonadales</taxon>
        <taxon>Alteromonadaceae</taxon>
        <taxon>Alteromonas/Salinimonas group</taxon>
        <taxon>Alteromonas</taxon>
    </lineage>
</organism>
<dbReference type="InterPro" id="IPR016181">
    <property type="entry name" value="Acyl_CoA_acyltransferase"/>
</dbReference>
<dbReference type="CDD" id="cd04301">
    <property type="entry name" value="NAT_SF"/>
    <property type="match status" value="1"/>
</dbReference>
<evidence type="ECO:0000259" key="1">
    <source>
        <dbReference type="PROSITE" id="PS51186"/>
    </source>
</evidence>
<evidence type="ECO:0000313" key="3">
    <source>
        <dbReference type="Proteomes" id="UP000275281"/>
    </source>
</evidence>
<protein>
    <submittedName>
        <fullName evidence="2">GNAT family N-acetyltransferase</fullName>
    </submittedName>
</protein>
<feature type="domain" description="N-acetyltransferase" evidence="1">
    <location>
        <begin position="1"/>
        <end position="141"/>
    </location>
</feature>
<dbReference type="PROSITE" id="PS51186">
    <property type="entry name" value="GNAT"/>
    <property type="match status" value="1"/>
</dbReference>
<reference evidence="2 3" key="1">
    <citation type="submission" date="2018-11" db="EMBL/GenBank/DDBJ databases">
        <authorList>
            <person name="Ye M.-Q."/>
            <person name="Du Z.-J."/>
        </authorList>
    </citation>
    <scope>NUCLEOTIDE SEQUENCE [LARGE SCALE GENOMIC DNA]</scope>
    <source>
        <strain evidence="2 3">U0105</strain>
    </source>
</reference>
<dbReference type="SUPFAM" id="SSF55729">
    <property type="entry name" value="Acyl-CoA N-acyltransferases (Nat)"/>
    <property type="match status" value="1"/>
</dbReference>
<dbReference type="EMBL" id="RPOK01000002">
    <property type="protein sequence ID" value="RPJ67190.1"/>
    <property type="molecule type" value="Genomic_DNA"/>
</dbReference>
<dbReference type="Pfam" id="PF00583">
    <property type="entry name" value="Acetyltransf_1"/>
    <property type="match status" value="1"/>
</dbReference>
<comment type="caution">
    <text evidence="2">The sequence shown here is derived from an EMBL/GenBank/DDBJ whole genome shotgun (WGS) entry which is preliminary data.</text>
</comment>
<dbReference type="InterPro" id="IPR000182">
    <property type="entry name" value="GNAT_dom"/>
</dbReference>
<dbReference type="Proteomes" id="UP000275281">
    <property type="component" value="Unassembled WGS sequence"/>
</dbReference>
<gene>
    <name evidence="2" type="ORF">DRW07_06535</name>
</gene>
<accession>A0A3N5Y1T4</accession>
<sequence>MIITCRAAEDLLRTAQFTYDNMKGYYERFAPDWDVNKVMEAVQPLDNREILLANQVVGVMRIEFRERICWLRDLQVIASAQNKGIGKAALEKVKEIAAQHGAYAVKLRVFKISPAVALYNRNGFFTQSEDEKFYNMQFDLQAEK</sequence>
<dbReference type="AlphaFoldDB" id="A0A3N5Y1T4"/>
<evidence type="ECO:0000313" key="2">
    <source>
        <dbReference type="EMBL" id="RPJ67190.1"/>
    </source>
</evidence>
<keyword evidence="3" id="KW-1185">Reference proteome</keyword>
<dbReference type="OrthoDB" id="6871659at2"/>
<dbReference type="RefSeq" id="WP_124027093.1">
    <property type="nucleotide sequence ID" value="NZ_JBHRSN010000015.1"/>
</dbReference>
<dbReference type="GO" id="GO:0016747">
    <property type="term" value="F:acyltransferase activity, transferring groups other than amino-acyl groups"/>
    <property type="evidence" value="ECO:0007669"/>
    <property type="project" value="InterPro"/>
</dbReference>
<keyword evidence="2" id="KW-0808">Transferase</keyword>
<proteinExistence type="predicted"/>
<name>A0A3N5Y1T4_9ALTE</name>